<reference evidence="3" key="1">
    <citation type="journal article" date="2020" name="MBio">
        <title>Horizontal gene transfer to a defensive symbiont with a reduced genome amongst a multipartite beetle microbiome.</title>
        <authorList>
            <person name="Waterworth S.C."/>
            <person name="Florez L.V."/>
            <person name="Rees E.R."/>
            <person name="Hertweck C."/>
            <person name="Kaltenpoth M."/>
            <person name="Kwan J.C."/>
        </authorList>
    </citation>
    <scope>NUCLEOTIDE SEQUENCE [LARGE SCALE GENOMIC DNA]</scope>
</reference>
<organism evidence="2 3">
    <name type="scientific">Burkholderia lata (strain ATCC 17760 / DSM 23089 / LMG 22485 / NCIMB 9086 / R18194 / 383)</name>
    <dbReference type="NCBI Taxonomy" id="482957"/>
    <lineage>
        <taxon>Bacteria</taxon>
        <taxon>Pseudomonadati</taxon>
        <taxon>Pseudomonadota</taxon>
        <taxon>Betaproteobacteria</taxon>
        <taxon>Burkholderiales</taxon>
        <taxon>Burkholderiaceae</taxon>
        <taxon>Burkholderia</taxon>
        <taxon>Burkholderia cepacia complex</taxon>
    </lineage>
</organism>
<evidence type="ECO:0000256" key="1">
    <source>
        <dbReference type="SAM" id="Phobius"/>
    </source>
</evidence>
<evidence type="ECO:0000313" key="3">
    <source>
        <dbReference type="Proteomes" id="UP000467522"/>
    </source>
</evidence>
<name>A0A833PQI0_BURL3</name>
<proteinExistence type="predicted"/>
<dbReference type="Gene3D" id="3.40.190.10">
    <property type="entry name" value="Periplasmic binding protein-like II"/>
    <property type="match status" value="1"/>
</dbReference>
<keyword evidence="1" id="KW-1133">Transmembrane helix</keyword>
<dbReference type="Proteomes" id="UP000467522">
    <property type="component" value="Unassembled WGS sequence"/>
</dbReference>
<evidence type="ECO:0000313" key="2">
    <source>
        <dbReference type="EMBL" id="KAF1039139.1"/>
    </source>
</evidence>
<protein>
    <submittedName>
        <fullName evidence="2">Uncharacterized protein</fullName>
    </submittedName>
</protein>
<dbReference type="EMBL" id="WNDV01000004">
    <property type="protein sequence ID" value="KAF1039139.1"/>
    <property type="molecule type" value="Genomic_DNA"/>
</dbReference>
<sequence length="78" mass="8609">MHKAALDGMGSAYLPLGLMQPHVDQDRLILVLNEWWPKVDKFTVSGLLAVLFSIAITAVVLWHGRNKIKNIASEANQG</sequence>
<accession>A0A833PQI0</accession>
<gene>
    <name evidence="2" type="ORF">GAK33_01721</name>
</gene>
<keyword evidence="1" id="KW-0472">Membrane</keyword>
<dbReference type="AlphaFoldDB" id="A0A833PQI0"/>
<feature type="transmembrane region" description="Helical" evidence="1">
    <location>
        <begin position="42"/>
        <end position="62"/>
    </location>
</feature>
<keyword evidence="1" id="KW-0812">Transmembrane</keyword>
<comment type="caution">
    <text evidence="2">The sequence shown here is derived from an EMBL/GenBank/DDBJ whole genome shotgun (WGS) entry which is preliminary data.</text>
</comment>